<dbReference type="Pfam" id="PF00672">
    <property type="entry name" value="HAMP"/>
    <property type="match status" value="1"/>
</dbReference>
<dbReference type="InterPro" id="IPR036097">
    <property type="entry name" value="HisK_dim/P_sf"/>
</dbReference>
<evidence type="ECO:0000259" key="13">
    <source>
        <dbReference type="PROSITE" id="PS50109"/>
    </source>
</evidence>
<feature type="transmembrane region" description="Helical" evidence="12">
    <location>
        <begin position="272"/>
        <end position="291"/>
    </location>
</feature>
<evidence type="ECO:0000256" key="3">
    <source>
        <dbReference type="ARBA" id="ARBA00012438"/>
    </source>
</evidence>
<evidence type="ECO:0000313" key="16">
    <source>
        <dbReference type="Proteomes" id="UP000053372"/>
    </source>
</evidence>
<comment type="catalytic activity">
    <reaction evidence="1">
        <text>ATP + protein L-histidine = ADP + protein N-phospho-L-histidine.</text>
        <dbReference type="EC" id="2.7.13.3"/>
    </reaction>
</comment>
<dbReference type="SUPFAM" id="SSF103190">
    <property type="entry name" value="Sensory domain-like"/>
    <property type="match status" value="1"/>
</dbReference>
<dbReference type="CDD" id="cd06225">
    <property type="entry name" value="HAMP"/>
    <property type="match status" value="1"/>
</dbReference>
<dbReference type="Gene3D" id="3.30.450.20">
    <property type="entry name" value="PAS domain"/>
    <property type="match status" value="1"/>
</dbReference>
<evidence type="ECO:0000256" key="6">
    <source>
        <dbReference type="ARBA" id="ARBA00022679"/>
    </source>
</evidence>
<accession>A0A0V7ZQA7</accession>
<organism evidence="15 16">
    <name type="scientific">Mastigocoleus testarum BC008</name>
    <dbReference type="NCBI Taxonomy" id="371196"/>
    <lineage>
        <taxon>Bacteria</taxon>
        <taxon>Bacillati</taxon>
        <taxon>Cyanobacteriota</taxon>
        <taxon>Cyanophyceae</taxon>
        <taxon>Nostocales</taxon>
        <taxon>Hapalosiphonaceae</taxon>
        <taxon>Mastigocoleus</taxon>
    </lineage>
</organism>
<comment type="caution">
    <text evidence="15">The sequence shown here is derived from an EMBL/GenBank/DDBJ whole genome shotgun (WGS) entry which is preliminary data.</text>
</comment>
<evidence type="ECO:0000256" key="1">
    <source>
        <dbReference type="ARBA" id="ARBA00000085"/>
    </source>
</evidence>
<evidence type="ECO:0000256" key="11">
    <source>
        <dbReference type="SAM" id="Coils"/>
    </source>
</evidence>
<dbReference type="PROSITE" id="PS50885">
    <property type="entry name" value="HAMP"/>
    <property type="match status" value="1"/>
</dbReference>
<dbReference type="InterPro" id="IPR029151">
    <property type="entry name" value="Sensor-like_sf"/>
</dbReference>
<keyword evidence="11" id="KW-0175">Coiled coil</keyword>
<dbReference type="InterPro" id="IPR003661">
    <property type="entry name" value="HisK_dim/P_dom"/>
</dbReference>
<evidence type="ECO:0000256" key="7">
    <source>
        <dbReference type="ARBA" id="ARBA00022692"/>
    </source>
</evidence>
<dbReference type="Pfam" id="PF02518">
    <property type="entry name" value="HATPase_c"/>
    <property type="match status" value="1"/>
</dbReference>
<dbReference type="InterPro" id="IPR003660">
    <property type="entry name" value="HAMP_dom"/>
</dbReference>
<evidence type="ECO:0000256" key="8">
    <source>
        <dbReference type="ARBA" id="ARBA00022777"/>
    </source>
</evidence>
<dbReference type="SUPFAM" id="SSF47384">
    <property type="entry name" value="Homodimeric domain of signal transducing histidine kinase"/>
    <property type="match status" value="1"/>
</dbReference>
<name>A0A0V7ZQA7_9CYAN</name>
<dbReference type="GO" id="GO:0005886">
    <property type="term" value="C:plasma membrane"/>
    <property type="evidence" value="ECO:0007669"/>
    <property type="project" value="UniProtKB-SubCell"/>
</dbReference>
<keyword evidence="9 12" id="KW-1133">Transmembrane helix</keyword>
<dbReference type="EMBL" id="LMTZ01000096">
    <property type="protein sequence ID" value="KST66593.1"/>
    <property type="molecule type" value="Genomic_DNA"/>
</dbReference>
<proteinExistence type="predicted"/>
<dbReference type="Gene3D" id="1.10.287.130">
    <property type="match status" value="1"/>
</dbReference>
<keyword evidence="6" id="KW-0808">Transferase</keyword>
<keyword evidence="12" id="KW-0472">Membrane</keyword>
<dbReference type="PRINTS" id="PR00344">
    <property type="entry name" value="BCTRLSENSOR"/>
</dbReference>
<dbReference type="Gene3D" id="6.10.340.10">
    <property type="match status" value="1"/>
</dbReference>
<feature type="domain" description="HAMP" evidence="14">
    <location>
        <begin position="296"/>
        <end position="348"/>
    </location>
</feature>
<evidence type="ECO:0000256" key="10">
    <source>
        <dbReference type="ARBA" id="ARBA00023012"/>
    </source>
</evidence>
<gene>
    <name evidence="15" type="ORF">BC008_43545</name>
</gene>
<sequence length="669" mass="75892">MLLGKYSKLPLKIKIILPLLSVLIIIWALATITFGYFFSYNLESKLRSETEEVSSTVLESFERRKQLLFLKARWIAESTEVSQLVNKGDKLALTRYLLPLKESLQLDLIKIIDKNGVVLAYVRQGEIKQAKLNNQFLDEAASIGMDIFDVVTVSKNKHSVLVALTSVKSREEILGGVIIGKTINDKILAEIRAQTQPHLVILHDQKVTASTLEIAKENNWQLPPIKSRPILVNIGNKEFIAKSINVIGLNGNKAKIVLLNSVTPLRENQQQLWIYIIIFSVIGTTIFSITVTKLTNLVTRRIIYLNNATQKLAGGDFSARIKITDNDEISILAKSFNYMAEQVSLLLDKQKEANKKLEEYNQNLENTVQNRTYELKQKNSELKNILQELQRTQAQMIQGEKMSSLGQMIAGIAHEINNPVSFVYGNIVPAINYAKDLLNLIELYQKHYPEPDQEIQDEIQAIDLDYVRNDFMKLLNSMAIGSERIHKIVLSLRNFSRLDEDGFKRVDIHEGIDNTLMILQNRLKLQSDHPEIKIVKEYSSLPLVDCYPGQLNQVFMNLFVNAIDALDEYNLQRTPEEIKANASYIKISTEVNNDEWVMIRITDNGPGISDKIKPKLFDPFFTTKEVGKGTGLGLSISYQIIVDKHSGKLNCYSKEGKGTEFVVEIPINQ</sequence>
<keyword evidence="4" id="KW-1003">Cell membrane</keyword>
<dbReference type="Gene3D" id="3.30.565.10">
    <property type="entry name" value="Histidine kinase-like ATPase, C-terminal domain"/>
    <property type="match status" value="1"/>
</dbReference>
<dbReference type="InterPro" id="IPR005467">
    <property type="entry name" value="His_kinase_dom"/>
</dbReference>
<keyword evidence="16" id="KW-1185">Reference proteome</keyword>
<evidence type="ECO:0000256" key="5">
    <source>
        <dbReference type="ARBA" id="ARBA00022553"/>
    </source>
</evidence>
<evidence type="ECO:0000259" key="14">
    <source>
        <dbReference type="PROSITE" id="PS50885"/>
    </source>
</evidence>
<evidence type="ECO:0000256" key="4">
    <source>
        <dbReference type="ARBA" id="ARBA00022475"/>
    </source>
</evidence>
<keyword evidence="5" id="KW-0597">Phosphoprotein</keyword>
<dbReference type="RefSeq" id="WP_027845894.1">
    <property type="nucleotide sequence ID" value="NZ_LMTZ01000096.1"/>
</dbReference>
<dbReference type="PANTHER" id="PTHR43065:SF50">
    <property type="entry name" value="HISTIDINE KINASE"/>
    <property type="match status" value="1"/>
</dbReference>
<feature type="coiled-coil region" evidence="11">
    <location>
        <begin position="343"/>
        <end position="395"/>
    </location>
</feature>
<evidence type="ECO:0000313" key="15">
    <source>
        <dbReference type="EMBL" id="KST66593.1"/>
    </source>
</evidence>
<keyword evidence="7 12" id="KW-0812">Transmembrane</keyword>
<dbReference type="SUPFAM" id="SSF158472">
    <property type="entry name" value="HAMP domain-like"/>
    <property type="match status" value="1"/>
</dbReference>
<keyword evidence="10" id="KW-0902">Two-component regulatory system</keyword>
<dbReference type="SMART" id="SM00304">
    <property type="entry name" value="HAMP"/>
    <property type="match status" value="1"/>
</dbReference>
<dbReference type="EC" id="2.7.13.3" evidence="3"/>
<protein>
    <recommendedName>
        <fullName evidence="3">histidine kinase</fullName>
        <ecNumber evidence="3">2.7.13.3</ecNumber>
    </recommendedName>
</protein>
<dbReference type="InterPro" id="IPR036890">
    <property type="entry name" value="HATPase_C_sf"/>
</dbReference>
<dbReference type="PANTHER" id="PTHR43065">
    <property type="entry name" value="SENSOR HISTIDINE KINASE"/>
    <property type="match status" value="1"/>
</dbReference>
<evidence type="ECO:0000256" key="12">
    <source>
        <dbReference type="SAM" id="Phobius"/>
    </source>
</evidence>
<feature type="transmembrane region" description="Helical" evidence="12">
    <location>
        <begin position="15"/>
        <end position="38"/>
    </location>
</feature>
<dbReference type="Proteomes" id="UP000053372">
    <property type="component" value="Unassembled WGS sequence"/>
</dbReference>
<dbReference type="InterPro" id="IPR004358">
    <property type="entry name" value="Sig_transdc_His_kin-like_C"/>
</dbReference>
<dbReference type="AlphaFoldDB" id="A0A0V7ZQA7"/>
<dbReference type="SMART" id="SM00387">
    <property type="entry name" value="HATPase_c"/>
    <property type="match status" value="1"/>
</dbReference>
<dbReference type="OrthoDB" id="475249at2"/>
<dbReference type="GO" id="GO:0000155">
    <property type="term" value="F:phosphorelay sensor kinase activity"/>
    <property type="evidence" value="ECO:0007669"/>
    <property type="project" value="InterPro"/>
</dbReference>
<dbReference type="SUPFAM" id="SSF55874">
    <property type="entry name" value="ATPase domain of HSP90 chaperone/DNA topoisomerase II/histidine kinase"/>
    <property type="match status" value="1"/>
</dbReference>
<evidence type="ECO:0000256" key="2">
    <source>
        <dbReference type="ARBA" id="ARBA00004651"/>
    </source>
</evidence>
<dbReference type="Pfam" id="PF14827">
    <property type="entry name" value="dCache_3"/>
    <property type="match status" value="1"/>
</dbReference>
<dbReference type="InterPro" id="IPR029150">
    <property type="entry name" value="dCache_3"/>
</dbReference>
<dbReference type="InterPro" id="IPR003594">
    <property type="entry name" value="HATPase_dom"/>
</dbReference>
<reference evidence="15 16" key="1">
    <citation type="journal article" date="2015" name="Genome Announc.">
        <title>Draft Genome of the Euendolithic (true boring) Cyanobacterium Mastigocoleus testarum strain BC008.</title>
        <authorList>
            <person name="Guida B.S."/>
            <person name="Garcia-Pichel F."/>
        </authorList>
    </citation>
    <scope>NUCLEOTIDE SEQUENCE [LARGE SCALE GENOMIC DNA]</scope>
    <source>
        <strain evidence="15 16">BC008</strain>
    </source>
</reference>
<dbReference type="CDD" id="cd00082">
    <property type="entry name" value="HisKA"/>
    <property type="match status" value="1"/>
</dbReference>
<evidence type="ECO:0000256" key="9">
    <source>
        <dbReference type="ARBA" id="ARBA00022989"/>
    </source>
</evidence>
<comment type="subcellular location">
    <subcellularLocation>
        <location evidence="2">Cell membrane</location>
        <topology evidence="2">Multi-pass membrane protein</topology>
    </subcellularLocation>
</comment>
<feature type="domain" description="Histidine kinase" evidence="13">
    <location>
        <begin position="411"/>
        <end position="669"/>
    </location>
</feature>
<keyword evidence="8 15" id="KW-0418">Kinase</keyword>
<dbReference type="PROSITE" id="PS50109">
    <property type="entry name" value="HIS_KIN"/>
    <property type="match status" value="1"/>
</dbReference>